<sequence>MATFRYLKNIFLETIFPRDGYCLFCHKLLLFERGPFCYPCVEKIPWIGEKRCVKCGKEEGNADTGLCHDCTFYEQDFKQGISLFTYIFGGKKIIQEIKYEGNIKLARWVGREMAKQIGTMPWQDNIDFIIPVPLHPNRLKERGFNQAEELARGIISIVDIKLLKNGLMRTKDTPHQTDLTKWERQKNIAGVFKVSDEQLLKGKTLLLIDDVYTTGATINACAKVLKTAGAGEVYFATAAGGRQIE</sequence>
<evidence type="ECO:0000313" key="4">
    <source>
        <dbReference type="EMBL" id="MCR1898235.1"/>
    </source>
</evidence>
<dbReference type="InterPro" id="IPR029057">
    <property type="entry name" value="PRTase-like"/>
</dbReference>
<gene>
    <name evidence="4" type="ORF">NSA47_04435</name>
</gene>
<dbReference type="InterPro" id="IPR000836">
    <property type="entry name" value="PRTase_dom"/>
</dbReference>
<dbReference type="Pfam" id="PF18912">
    <property type="entry name" value="DZR_2"/>
    <property type="match status" value="1"/>
</dbReference>
<dbReference type="Proteomes" id="UP001205748">
    <property type="component" value="Unassembled WGS sequence"/>
</dbReference>
<dbReference type="RefSeq" id="WP_257529711.1">
    <property type="nucleotide sequence ID" value="NZ_JANKAS010000003.1"/>
</dbReference>
<dbReference type="AlphaFoldDB" id="A0AAE3HEW8"/>
<protein>
    <submittedName>
        <fullName evidence="4">ComF family protein</fullName>
    </submittedName>
</protein>
<reference evidence="4" key="1">
    <citation type="submission" date="2022-07" db="EMBL/GenBank/DDBJ databases">
        <title>Enhanced cultured diversity of the mouse gut microbiota enables custom-made synthetic communities.</title>
        <authorList>
            <person name="Afrizal A."/>
        </authorList>
    </citation>
    <scope>NUCLEOTIDE SEQUENCE</scope>
    <source>
        <strain evidence="4">DSM 28593</strain>
    </source>
</reference>
<name>A0AAE3HEW8_9FIRM</name>
<evidence type="ECO:0000259" key="3">
    <source>
        <dbReference type="Pfam" id="PF18912"/>
    </source>
</evidence>
<dbReference type="InterPro" id="IPR044005">
    <property type="entry name" value="DZR_2"/>
</dbReference>
<dbReference type="SUPFAM" id="SSF53271">
    <property type="entry name" value="PRTase-like"/>
    <property type="match status" value="1"/>
</dbReference>
<comment type="caution">
    <text evidence="4">The sequence shown here is derived from an EMBL/GenBank/DDBJ whole genome shotgun (WGS) entry which is preliminary data.</text>
</comment>
<evidence type="ECO:0000259" key="2">
    <source>
        <dbReference type="Pfam" id="PF00156"/>
    </source>
</evidence>
<dbReference type="EMBL" id="JANKAS010000003">
    <property type="protein sequence ID" value="MCR1898235.1"/>
    <property type="molecule type" value="Genomic_DNA"/>
</dbReference>
<feature type="domain" description="Phosphoribosyltransferase" evidence="2">
    <location>
        <begin position="146"/>
        <end position="241"/>
    </location>
</feature>
<accession>A0AAE3HEW8</accession>
<organism evidence="4 5">
    <name type="scientific">Irregularibacter muris</name>
    <dbReference type="NCBI Taxonomy" id="1796619"/>
    <lineage>
        <taxon>Bacteria</taxon>
        <taxon>Bacillati</taxon>
        <taxon>Bacillota</taxon>
        <taxon>Clostridia</taxon>
        <taxon>Eubacteriales</taxon>
        <taxon>Eubacteriaceae</taxon>
        <taxon>Irregularibacter</taxon>
    </lineage>
</organism>
<proteinExistence type="inferred from homology"/>
<feature type="domain" description="Double zinc ribbon" evidence="3">
    <location>
        <begin position="12"/>
        <end position="70"/>
    </location>
</feature>
<dbReference type="PANTHER" id="PTHR47505:SF1">
    <property type="entry name" value="DNA UTILIZATION PROTEIN YHGH"/>
    <property type="match status" value="1"/>
</dbReference>
<evidence type="ECO:0000256" key="1">
    <source>
        <dbReference type="ARBA" id="ARBA00008007"/>
    </source>
</evidence>
<dbReference type="CDD" id="cd06223">
    <property type="entry name" value="PRTases_typeI"/>
    <property type="match status" value="1"/>
</dbReference>
<comment type="similarity">
    <text evidence="1">Belongs to the ComF/GntX family.</text>
</comment>
<evidence type="ECO:0000313" key="5">
    <source>
        <dbReference type="Proteomes" id="UP001205748"/>
    </source>
</evidence>
<keyword evidence="5" id="KW-1185">Reference proteome</keyword>
<dbReference type="Gene3D" id="3.40.50.2020">
    <property type="match status" value="1"/>
</dbReference>
<dbReference type="Pfam" id="PF00156">
    <property type="entry name" value="Pribosyltran"/>
    <property type="match status" value="1"/>
</dbReference>
<dbReference type="PANTHER" id="PTHR47505">
    <property type="entry name" value="DNA UTILIZATION PROTEIN YHGH"/>
    <property type="match status" value="1"/>
</dbReference>
<dbReference type="InterPro" id="IPR051910">
    <property type="entry name" value="ComF/GntX_DNA_util-trans"/>
</dbReference>